<dbReference type="Proteomes" id="UP000095767">
    <property type="component" value="Unassembled WGS sequence"/>
</dbReference>
<evidence type="ECO:0000256" key="1">
    <source>
        <dbReference type="ARBA" id="ARBA00009861"/>
    </source>
</evidence>
<keyword evidence="3" id="KW-0472">Membrane</keyword>
<evidence type="ECO:0000313" key="4">
    <source>
        <dbReference type="EMBL" id="OEL20611.1"/>
    </source>
</evidence>
<dbReference type="InterPro" id="IPR023213">
    <property type="entry name" value="CAT-like_dom_sf"/>
</dbReference>
<comment type="caution">
    <text evidence="4">The sequence shown here is derived from an EMBL/GenBank/DDBJ whole genome shotgun (WGS) entry which is preliminary data.</text>
</comment>
<protein>
    <submittedName>
        <fullName evidence="4">Benzyl alcohol O-benzoyltransferase</fullName>
    </submittedName>
</protein>
<dbReference type="Pfam" id="PF02458">
    <property type="entry name" value="Transferase"/>
    <property type="match status" value="1"/>
</dbReference>
<evidence type="ECO:0000256" key="3">
    <source>
        <dbReference type="SAM" id="Phobius"/>
    </source>
</evidence>
<sequence length="501" mass="53650">MTIGFAVRRRDPELVAPARQTPRETKRLSDIEDQVGLRWHVPFVLFYRGRGGSGAGADDDPVAVVRRALGEALVSYYPLAGRLREVEGRKLVVDCTGEGVVFVEADADVRLAELEVAGLTPPFPCMDQLLFDVDGSGGVLNCPLLLIQVTRLLCGGFVFALRLNHTMCDAAGIVQFMSAVGELARGLPSPTVAPVWLRETLDARSPSMPSFPHREYDPVPPTPFPPPGDLIMRTFTFSPADVVAIKKVISAQGGGSKATTFEALAALIWRARTAALEIPGGEDARLVIAASVRGVHDLGLPAGYYGNACVYPSAVSAAGALRGGSLGDAVALVRVAKEAAAAAGAEYVRSTADLMALRERPSLALANALIVSDNRHAGFRRVDLGWGEPVYGGPAGALFVLSFIVAVRNGDGEDAVAVPVVLPRAAMDRFASELSKLPPPELYRHLHRIIVPRRSPFFTSQNIPKLQPTKFTGNFVFLRLLSANSSAVVSIYFFVAPRLFF</sequence>
<dbReference type="PANTHER" id="PTHR31147:SF66">
    <property type="entry name" value="OS05G0315700 PROTEIN"/>
    <property type="match status" value="1"/>
</dbReference>
<dbReference type="STRING" id="888268.A0A1E5V681"/>
<reference evidence="4 5" key="1">
    <citation type="submission" date="2016-09" db="EMBL/GenBank/DDBJ databases">
        <title>The draft genome of Dichanthelium oligosanthes: A C3 panicoid grass species.</title>
        <authorList>
            <person name="Studer A.J."/>
            <person name="Schnable J.C."/>
            <person name="Brutnell T.P."/>
        </authorList>
    </citation>
    <scope>NUCLEOTIDE SEQUENCE [LARGE SCALE GENOMIC DNA]</scope>
    <source>
        <strain evidence="5">cv. Kellogg 1175</strain>
        <tissue evidence="4">Leaf</tissue>
    </source>
</reference>
<organism evidence="4 5">
    <name type="scientific">Dichanthelium oligosanthes</name>
    <dbReference type="NCBI Taxonomy" id="888268"/>
    <lineage>
        <taxon>Eukaryota</taxon>
        <taxon>Viridiplantae</taxon>
        <taxon>Streptophyta</taxon>
        <taxon>Embryophyta</taxon>
        <taxon>Tracheophyta</taxon>
        <taxon>Spermatophyta</taxon>
        <taxon>Magnoliopsida</taxon>
        <taxon>Liliopsida</taxon>
        <taxon>Poales</taxon>
        <taxon>Poaceae</taxon>
        <taxon>PACMAD clade</taxon>
        <taxon>Panicoideae</taxon>
        <taxon>Panicodae</taxon>
        <taxon>Paniceae</taxon>
        <taxon>Dichantheliinae</taxon>
        <taxon>Dichanthelium</taxon>
    </lineage>
</organism>
<comment type="similarity">
    <text evidence="1">Belongs to the plant acyltransferase family.</text>
</comment>
<dbReference type="EMBL" id="LWDX02050174">
    <property type="protein sequence ID" value="OEL20611.1"/>
    <property type="molecule type" value="Genomic_DNA"/>
</dbReference>
<dbReference type="OrthoDB" id="649675at2759"/>
<dbReference type="PANTHER" id="PTHR31147">
    <property type="entry name" value="ACYL TRANSFERASE 4"/>
    <property type="match status" value="1"/>
</dbReference>
<feature type="transmembrane region" description="Helical" evidence="3">
    <location>
        <begin position="475"/>
        <end position="495"/>
    </location>
</feature>
<dbReference type="GO" id="GO:0016747">
    <property type="term" value="F:acyltransferase activity, transferring groups other than amino-acyl groups"/>
    <property type="evidence" value="ECO:0007669"/>
    <property type="project" value="UniProtKB-ARBA"/>
</dbReference>
<evidence type="ECO:0000256" key="2">
    <source>
        <dbReference type="ARBA" id="ARBA00022679"/>
    </source>
</evidence>
<keyword evidence="2 4" id="KW-0808">Transferase</keyword>
<evidence type="ECO:0000313" key="5">
    <source>
        <dbReference type="Proteomes" id="UP000095767"/>
    </source>
</evidence>
<dbReference type="InterPro" id="IPR050898">
    <property type="entry name" value="Plant_acyltransferase"/>
</dbReference>
<name>A0A1E5V681_9POAL</name>
<proteinExistence type="inferred from homology"/>
<dbReference type="AlphaFoldDB" id="A0A1E5V681"/>
<keyword evidence="5" id="KW-1185">Reference proteome</keyword>
<keyword evidence="3" id="KW-1133">Transmembrane helix</keyword>
<accession>A0A1E5V681</accession>
<dbReference type="Gene3D" id="3.30.559.10">
    <property type="entry name" value="Chloramphenicol acetyltransferase-like domain"/>
    <property type="match status" value="2"/>
</dbReference>
<keyword evidence="3" id="KW-0812">Transmembrane</keyword>
<gene>
    <name evidence="4" type="ORF">BAE44_0018369</name>
</gene>